<accession>A0ABP9FWE1</accession>
<dbReference type="InterPro" id="IPR011322">
    <property type="entry name" value="N-reg_PII-like_a/b"/>
</dbReference>
<protein>
    <submittedName>
        <fullName evidence="2">Divalent-cation tolerance protein CutA</fullName>
    </submittedName>
</protein>
<name>A0ABP9FWE1_9MICC</name>
<keyword evidence="3" id="KW-1185">Reference proteome</keyword>
<dbReference type="Gene3D" id="3.30.70.120">
    <property type="match status" value="1"/>
</dbReference>
<dbReference type="PANTHER" id="PTHR23419">
    <property type="entry name" value="DIVALENT CATION TOLERANCE CUTA-RELATED"/>
    <property type="match status" value="1"/>
</dbReference>
<dbReference type="InterPro" id="IPR004323">
    <property type="entry name" value="Ion_tolerance_CutA"/>
</dbReference>
<gene>
    <name evidence="2" type="ORF">GCM10025790_14430</name>
</gene>
<comment type="caution">
    <text evidence="2">The sequence shown here is derived from an EMBL/GenBank/DDBJ whole genome shotgun (WGS) entry which is preliminary data.</text>
</comment>
<dbReference type="RefSeq" id="WP_345477388.1">
    <property type="nucleotide sequence ID" value="NZ_BAABLW010000007.1"/>
</dbReference>
<dbReference type="InterPro" id="IPR015867">
    <property type="entry name" value="N-reg_PII/ATP_PRibTrfase_C"/>
</dbReference>
<proteinExistence type="inferred from homology"/>
<dbReference type="Pfam" id="PF03091">
    <property type="entry name" value="CutA1"/>
    <property type="match status" value="1"/>
</dbReference>
<comment type="similarity">
    <text evidence="1">Belongs to the CutA family.</text>
</comment>
<evidence type="ECO:0000256" key="1">
    <source>
        <dbReference type="ARBA" id="ARBA00010169"/>
    </source>
</evidence>
<dbReference type="SUPFAM" id="SSF54913">
    <property type="entry name" value="GlnB-like"/>
    <property type="match status" value="1"/>
</dbReference>
<reference evidence="3" key="1">
    <citation type="journal article" date="2019" name="Int. J. Syst. Evol. Microbiol.">
        <title>The Global Catalogue of Microorganisms (GCM) 10K type strain sequencing project: providing services to taxonomists for standard genome sequencing and annotation.</title>
        <authorList>
            <consortium name="The Broad Institute Genomics Platform"/>
            <consortium name="The Broad Institute Genome Sequencing Center for Infectious Disease"/>
            <person name="Wu L."/>
            <person name="Ma J."/>
        </authorList>
    </citation>
    <scope>NUCLEOTIDE SEQUENCE [LARGE SCALE GENOMIC DNA]</scope>
    <source>
        <strain evidence="3">JCM 19129</strain>
    </source>
</reference>
<evidence type="ECO:0000313" key="3">
    <source>
        <dbReference type="Proteomes" id="UP001500368"/>
    </source>
</evidence>
<dbReference type="EMBL" id="BAABLW010000007">
    <property type="protein sequence ID" value="GAA4919590.1"/>
    <property type="molecule type" value="Genomic_DNA"/>
</dbReference>
<dbReference type="PANTHER" id="PTHR23419:SF8">
    <property type="entry name" value="FI09726P"/>
    <property type="match status" value="1"/>
</dbReference>
<organism evidence="2 3">
    <name type="scientific">Nesterenkonia rhizosphaerae</name>
    <dbReference type="NCBI Taxonomy" id="1348272"/>
    <lineage>
        <taxon>Bacteria</taxon>
        <taxon>Bacillati</taxon>
        <taxon>Actinomycetota</taxon>
        <taxon>Actinomycetes</taxon>
        <taxon>Micrococcales</taxon>
        <taxon>Micrococcaceae</taxon>
        <taxon>Nesterenkonia</taxon>
    </lineage>
</organism>
<evidence type="ECO:0000313" key="2">
    <source>
        <dbReference type="EMBL" id="GAA4919590.1"/>
    </source>
</evidence>
<sequence length="130" mass="13991">MQQTPAPGESSRIGASDAADSAAALAVIVQTTVGSETEARELAGRALEARLAACAQVSQIRSLYRWAGEIQDEAEQLVSFKTTRDAAVELCSLLQREHSYEEPEVVVLPIIDGSDGYLRWLEESTRPGTA</sequence>
<dbReference type="Proteomes" id="UP001500368">
    <property type="component" value="Unassembled WGS sequence"/>
</dbReference>